<dbReference type="STRING" id="98403.A0A151GCY6"/>
<reference evidence="1 2" key="1">
    <citation type="journal article" date="2016" name="Sci. Rep.">
        <title>Insights into Adaptations to a Near-Obligate Nematode Endoparasitic Lifestyle from the Finished Genome of Drechmeria coniospora.</title>
        <authorList>
            <person name="Zhang L."/>
            <person name="Zhou Z."/>
            <person name="Guo Q."/>
            <person name="Fokkens L."/>
            <person name="Miskei M."/>
            <person name="Pocsi I."/>
            <person name="Zhang W."/>
            <person name="Chen M."/>
            <person name="Wang L."/>
            <person name="Sun Y."/>
            <person name="Donzelli B.G."/>
            <person name="Gibson D.M."/>
            <person name="Nelson D.R."/>
            <person name="Luo J.G."/>
            <person name="Rep M."/>
            <person name="Liu H."/>
            <person name="Yang S."/>
            <person name="Wang J."/>
            <person name="Krasnoff S.B."/>
            <person name="Xu Y."/>
            <person name="Molnar I."/>
            <person name="Lin M."/>
        </authorList>
    </citation>
    <scope>NUCLEOTIDE SEQUENCE [LARGE SCALE GENOMIC DNA]</scope>
    <source>
        <strain evidence="1 2">ARSEF 6962</strain>
    </source>
</reference>
<comment type="caution">
    <text evidence="1">The sequence shown here is derived from an EMBL/GenBank/DDBJ whole genome shotgun (WGS) entry which is preliminary data.</text>
</comment>
<protein>
    <recommendedName>
        <fullName evidence="3">DUF1237 domain protein</fullName>
    </recommendedName>
</protein>
<dbReference type="InterPro" id="IPR012341">
    <property type="entry name" value="6hp_glycosidase-like_sf"/>
</dbReference>
<dbReference type="Pfam" id="PF06824">
    <property type="entry name" value="Glyco_hydro_125"/>
    <property type="match status" value="1"/>
</dbReference>
<dbReference type="PIRSF" id="PIRSF028846">
    <property type="entry name" value="UCP028846"/>
    <property type="match status" value="1"/>
</dbReference>
<gene>
    <name evidence="1" type="ORF">DCS_06894</name>
</gene>
<evidence type="ECO:0008006" key="3">
    <source>
        <dbReference type="Google" id="ProtNLM"/>
    </source>
</evidence>
<dbReference type="InParanoid" id="A0A151GCY6"/>
<keyword evidence="2" id="KW-1185">Reference proteome</keyword>
<dbReference type="OrthoDB" id="7771656at2759"/>
<dbReference type="SUPFAM" id="SSF48208">
    <property type="entry name" value="Six-hairpin glycosidases"/>
    <property type="match status" value="1"/>
</dbReference>
<sequence>MWLRDSANQLQSYKPILGLRSAGKANGIASLYRGAINLQARYIRKYPYCNSFQPPPEAKIPPKHAKRDISKRADVVNPPYDPNVVFECKYELDSLAAFLQLSWDYFEVTRDLDFFLKFHWADAVKTILQLARDMSNGTYGPDGQVLKSPYTWIRDANSATEVVSNSGTGNPVAGNLGLVRSFFRPSDDATIFQYLIPANMMFSRFLKACVDIMNSIDKTVAAEMSQLAESITAAVNEHGIVDHPEYGQMYAYEVDGFGSSNLMDDANIPSLLSIPHLGYKPASDAVYKRTRDFVLSNSNPYFGFGPVLNATGGPHLGPGMAWPMGVIMQTMTSDDDDEIVHGIKQLMASTSGLGLIHESVNTHDDTKWTRPWFAWANGLFGQMILDLVERKPQLLLKSFQK</sequence>
<name>A0A151GCY6_DRECN</name>
<dbReference type="GeneID" id="63719537"/>
<dbReference type="InterPro" id="IPR008928">
    <property type="entry name" value="6-hairpin_glycosidase_sf"/>
</dbReference>
<evidence type="ECO:0000313" key="1">
    <source>
        <dbReference type="EMBL" id="KYK54933.1"/>
    </source>
</evidence>
<evidence type="ECO:0000313" key="2">
    <source>
        <dbReference type="Proteomes" id="UP000076580"/>
    </source>
</evidence>
<organism evidence="1 2">
    <name type="scientific">Drechmeria coniospora</name>
    <name type="common">Nematophagous fungus</name>
    <name type="synonym">Meria coniospora</name>
    <dbReference type="NCBI Taxonomy" id="98403"/>
    <lineage>
        <taxon>Eukaryota</taxon>
        <taxon>Fungi</taxon>
        <taxon>Dikarya</taxon>
        <taxon>Ascomycota</taxon>
        <taxon>Pezizomycotina</taxon>
        <taxon>Sordariomycetes</taxon>
        <taxon>Hypocreomycetidae</taxon>
        <taxon>Hypocreales</taxon>
        <taxon>Ophiocordycipitaceae</taxon>
        <taxon>Drechmeria</taxon>
    </lineage>
</organism>
<dbReference type="PANTHER" id="PTHR31047:SF1">
    <property type="entry name" value="DUF1237 DOMAIN-CONTAINING PROTEIN"/>
    <property type="match status" value="1"/>
</dbReference>
<dbReference type="Proteomes" id="UP000076580">
    <property type="component" value="Chromosome 03"/>
</dbReference>
<dbReference type="GO" id="GO:0003824">
    <property type="term" value="F:catalytic activity"/>
    <property type="evidence" value="ECO:0007669"/>
    <property type="project" value="UniProtKB-ARBA"/>
</dbReference>
<dbReference type="GO" id="GO:0005975">
    <property type="term" value="P:carbohydrate metabolic process"/>
    <property type="evidence" value="ECO:0007669"/>
    <property type="project" value="InterPro"/>
</dbReference>
<dbReference type="AlphaFoldDB" id="A0A151GCY6"/>
<dbReference type="PANTHER" id="PTHR31047">
    <property type="entry name" value="MEIOTICALLY UP-REGULATED GENE 157 PROTEIN"/>
    <property type="match status" value="1"/>
</dbReference>
<accession>A0A151GCY6</accession>
<dbReference type="InterPro" id="IPR008313">
    <property type="entry name" value="GH125"/>
</dbReference>
<dbReference type="SMART" id="SM01149">
    <property type="entry name" value="DUF1237"/>
    <property type="match status" value="1"/>
</dbReference>
<proteinExistence type="predicted"/>
<dbReference type="EMBL" id="LAYC01000003">
    <property type="protein sequence ID" value="KYK54933.1"/>
    <property type="molecule type" value="Genomic_DNA"/>
</dbReference>
<dbReference type="RefSeq" id="XP_040654285.1">
    <property type="nucleotide sequence ID" value="XM_040804181.1"/>
</dbReference>
<dbReference type="Gene3D" id="1.50.10.10">
    <property type="match status" value="1"/>
</dbReference>